<sequence length="137" mass="15236">MTTYPEYDVLSCEWTHKLDKSHNKSTLNINSPQSGAFISAGAKGSHPIYKEKGAYVNKLASTVNKLVGEDIATTPLQDRKCSLVASTNVFGRIVNGVEEENACEGKADPKNVTGNFIHIEQQRKWRDDWASNLSYFL</sequence>
<gene>
    <name evidence="1" type="ORF">MENTE1834_LOCUS48196</name>
</gene>
<protein>
    <submittedName>
        <fullName evidence="1">Uncharacterized protein</fullName>
    </submittedName>
</protein>
<dbReference type="EMBL" id="CAVMJV010000220">
    <property type="protein sequence ID" value="CAK5126101.1"/>
    <property type="molecule type" value="Genomic_DNA"/>
</dbReference>
<organism evidence="1 2">
    <name type="scientific">Meloidogyne enterolobii</name>
    <name type="common">Root-knot nematode worm</name>
    <name type="synonym">Meloidogyne mayaguensis</name>
    <dbReference type="NCBI Taxonomy" id="390850"/>
    <lineage>
        <taxon>Eukaryota</taxon>
        <taxon>Metazoa</taxon>
        <taxon>Ecdysozoa</taxon>
        <taxon>Nematoda</taxon>
        <taxon>Chromadorea</taxon>
        <taxon>Rhabditida</taxon>
        <taxon>Tylenchina</taxon>
        <taxon>Tylenchomorpha</taxon>
        <taxon>Tylenchoidea</taxon>
        <taxon>Meloidogynidae</taxon>
        <taxon>Meloidogyninae</taxon>
        <taxon>Meloidogyne</taxon>
    </lineage>
</organism>
<proteinExistence type="predicted"/>
<evidence type="ECO:0000313" key="1">
    <source>
        <dbReference type="EMBL" id="CAK5126101.1"/>
    </source>
</evidence>
<keyword evidence="2" id="KW-1185">Reference proteome</keyword>
<comment type="caution">
    <text evidence="1">The sequence shown here is derived from an EMBL/GenBank/DDBJ whole genome shotgun (WGS) entry which is preliminary data.</text>
</comment>
<reference evidence="1" key="1">
    <citation type="submission" date="2023-11" db="EMBL/GenBank/DDBJ databases">
        <authorList>
            <person name="Poullet M."/>
        </authorList>
    </citation>
    <scope>NUCLEOTIDE SEQUENCE</scope>
    <source>
        <strain evidence="1">E1834</strain>
    </source>
</reference>
<accession>A0ACB1B6V4</accession>
<dbReference type="Proteomes" id="UP001497535">
    <property type="component" value="Unassembled WGS sequence"/>
</dbReference>
<evidence type="ECO:0000313" key="2">
    <source>
        <dbReference type="Proteomes" id="UP001497535"/>
    </source>
</evidence>
<name>A0ACB1B6V4_MELEN</name>